<sequence>MLPLSREDFIHVIWHEHCVLRSNINKSLLLPSGNGTSTRDDEPFHLSLLNERIWARDNFWYLAFLPNFPSLARDPLFQPLGIPFAHIPIIAQDDDSYIMRSSVVDLWLHLEFYLIRTYNILKDIYLPFVPVQTTVPPYPQSTGYHQAHSTEESARRAAHRARRLFLGWLCLVAASIAASAKVKECNPPAWYRTIANADPPLPAFWLDKITSSPILTDFSSKCLRRGFVVNMCHQWGFMAITEFFRIPFLPVWLCYPHGASFDNRLAKSLLPTAVEAGNAKERFNQGAVEIDLIQCQLRPHNVVSGPVSAIQPDVHLLHGQAGDSHGDNYDAGGDSAANDGNTPLDLSDRVIADNHINPDEHLNAMEYFFRRRKQVNDSRFSTGYSEIELREMRRRGTTLFTGSAVYIWEPLPIFPWFERIEVPVTERDEVWSSHTPTQRIYDEFEDAWDCAQNFAPLQDVNCNIPGCRDPYHDHLYEEGLVANSPPGLPPHLRDPMTYHQSIAAEEGEWFALSFTRKHMDDFLDVLKFRYGIKVPKIINSPQTVERGTASPVLLEALRGMVQEVAVTEAPWQDTQVIALVEEFYTSIKSHRTVPSHISDCHVPDDLFQAENNRWGLSIIKQSSADNRVLKYMLSTVTSSTQGWFVACNTRTTVREVLRRGWGPGNGQVTRGLLERGIPFSMMSRSAMLSPPPLRHLVCPLYRPETYAFKPPDYRAYIERRLRLFADKAVATAALRQGGILWRLAMESNVDIDSVGSLTTTDNVLAVVEHRVSGVVLFESILTPEVIDAIVGVYKVYTGKGEQTSDVSWWPKDNSWNMSGFNCGHWSLQCEEWFCRRRDAIVSGTGHPRKTKEWQSALRLRHTITRSFMRGIESSNPQVE</sequence>
<accession>A0AAW0FG44</accession>
<keyword evidence="3" id="KW-1185">Reference proteome</keyword>
<dbReference type="Proteomes" id="UP001385951">
    <property type="component" value="Unassembled WGS sequence"/>
</dbReference>
<evidence type="ECO:0000313" key="2">
    <source>
        <dbReference type="EMBL" id="KAK7679207.1"/>
    </source>
</evidence>
<comment type="caution">
    <text evidence="2">The sequence shown here is derived from an EMBL/GenBank/DDBJ whole genome shotgun (WGS) entry which is preliminary data.</text>
</comment>
<gene>
    <name evidence="2" type="ORF">QCA50_017785</name>
</gene>
<dbReference type="EMBL" id="JASBNA010000062">
    <property type="protein sequence ID" value="KAK7679207.1"/>
    <property type="molecule type" value="Genomic_DNA"/>
</dbReference>
<feature type="region of interest" description="Disordered" evidence="1">
    <location>
        <begin position="321"/>
        <end position="340"/>
    </location>
</feature>
<proteinExistence type="predicted"/>
<dbReference type="AlphaFoldDB" id="A0AAW0FG44"/>
<evidence type="ECO:0000313" key="3">
    <source>
        <dbReference type="Proteomes" id="UP001385951"/>
    </source>
</evidence>
<name>A0AAW0FG44_9APHY</name>
<protein>
    <submittedName>
        <fullName evidence="2">Uncharacterized protein</fullName>
    </submittedName>
</protein>
<reference evidence="2 3" key="1">
    <citation type="submission" date="2022-09" db="EMBL/GenBank/DDBJ databases">
        <authorList>
            <person name="Palmer J.M."/>
        </authorList>
    </citation>
    <scope>NUCLEOTIDE SEQUENCE [LARGE SCALE GENOMIC DNA]</scope>
    <source>
        <strain evidence="2 3">DSM 7382</strain>
    </source>
</reference>
<organism evidence="2 3">
    <name type="scientific">Cerrena zonata</name>
    <dbReference type="NCBI Taxonomy" id="2478898"/>
    <lineage>
        <taxon>Eukaryota</taxon>
        <taxon>Fungi</taxon>
        <taxon>Dikarya</taxon>
        <taxon>Basidiomycota</taxon>
        <taxon>Agaricomycotina</taxon>
        <taxon>Agaricomycetes</taxon>
        <taxon>Polyporales</taxon>
        <taxon>Cerrenaceae</taxon>
        <taxon>Cerrena</taxon>
    </lineage>
</organism>
<evidence type="ECO:0000256" key="1">
    <source>
        <dbReference type="SAM" id="MobiDB-lite"/>
    </source>
</evidence>